<comment type="similarity">
    <text evidence="1 2">Belongs to the short-chain dehydrogenases/reductases (SDR) family.</text>
</comment>
<keyword evidence="4" id="KW-1185">Reference proteome</keyword>
<dbReference type="InterPro" id="IPR020904">
    <property type="entry name" value="Sc_DH/Rdtase_CS"/>
</dbReference>
<dbReference type="PANTHER" id="PTHR42879:SF2">
    <property type="entry name" value="3-OXOACYL-[ACYL-CARRIER-PROTEIN] REDUCTASE FABG"/>
    <property type="match status" value="1"/>
</dbReference>
<dbReference type="SUPFAM" id="SSF51735">
    <property type="entry name" value="NAD(P)-binding Rossmann-fold domains"/>
    <property type="match status" value="1"/>
</dbReference>
<dbReference type="FunFam" id="3.40.50.720:FF:000084">
    <property type="entry name" value="Short-chain dehydrogenase reductase"/>
    <property type="match status" value="1"/>
</dbReference>
<dbReference type="InterPro" id="IPR036291">
    <property type="entry name" value="NAD(P)-bd_dom_sf"/>
</dbReference>
<organism evidence="3 4">
    <name type="scientific">Aliidongia dinghuensis</name>
    <dbReference type="NCBI Taxonomy" id="1867774"/>
    <lineage>
        <taxon>Bacteria</taxon>
        <taxon>Pseudomonadati</taxon>
        <taxon>Pseudomonadota</taxon>
        <taxon>Alphaproteobacteria</taxon>
        <taxon>Rhodospirillales</taxon>
        <taxon>Dongiaceae</taxon>
        <taxon>Aliidongia</taxon>
    </lineage>
</organism>
<evidence type="ECO:0000313" key="3">
    <source>
        <dbReference type="EMBL" id="GGF36360.1"/>
    </source>
</evidence>
<gene>
    <name evidence="3" type="ORF">GCM10011611_48530</name>
</gene>
<dbReference type="PROSITE" id="PS00061">
    <property type="entry name" value="ADH_SHORT"/>
    <property type="match status" value="1"/>
</dbReference>
<dbReference type="InterPro" id="IPR050259">
    <property type="entry name" value="SDR"/>
</dbReference>
<comment type="caution">
    <text evidence="3">The sequence shown here is derived from an EMBL/GenBank/DDBJ whole genome shotgun (WGS) entry which is preliminary data.</text>
</comment>
<evidence type="ECO:0000313" key="4">
    <source>
        <dbReference type="Proteomes" id="UP000646365"/>
    </source>
</evidence>
<protein>
    <submittedName>
        <fullName evidence="3">3-hydroxyacyl-CoA dehydrogenase</fullName>
    </submittedName>
</protein>
<dbReference type="PANTHER" id="PTHR42879">
    <property type="entry name" value="3-OXOACYL-(ACYL-CARRIER-PROTEIN) REDUCTASE"/>
    <property type="match status" value="1"/>
</dbReference>
<accession>A0A8J2YXH0</accession>
<reference evidence="3" key="2">
    <citation type="submission" date="2020-09" db="EMBL/GenBank/DDBJ databases">
        <authorList>
            <person name="Sun Q."/>
            <person name="Zhou Y."/>
        </authorList>
    </citation>
    <scope>NUCLEOTIDE SEQUENCE</scope>
    <source>
        <strain evidence="3">CGMCC 1.15725</strain>
    </source>
</reference>
<dbReference type="Proteomes" id="UP000646365">
    <property type="component" value="Unassembled WGS sequence"/>
</dbReference>
<proteinExistence type="inferred from homology"/>
<dbReference type="InterPro" id="IPR002347">
    <property type="entry name" value="SDR_fam"/>
</dbReference>
<dbReference type="GO" id="GO:0032787">
    <property type="term" value="P:monocarboxylic acid metabolic process"/>
    <property type="evidence" value="ECO:0007669"/>
    <property type="project" value="UniProtKB-ARBA"/>
</dbReference>
<reference evidence="3" key="1">
    <citation type="journal article" date="2014" name="Int. J. Syst. Evol. Microbiol.">
        <title>Complete genome sequence of Corynebacterium casei LMG S-19264T (=DSM 44701T), isolated from a smear-ripened cheese.</title>
        <authorList>
            <consortium name="US DOE Joint Genome Institute (JGI-PGF)"/>
            <person name="Walter F."/>
            <person name="Albersmeier A."/>
            <person name="Kalinowski J."/>
            <person name="Ruckert C."/>
        </authorList>
    </citation>
    <scope>NUCLEOTIDE SEQUENCE</scope>
    <source>
        <strain evidence="3">CGMCC 1.15725</strain>
    </source>
</reference>
<dbReference type="PRINTS" id="PR00081">
    <property type="entry name" value="GDHRDH"/>
</dbReference>
<dbReference type="PRINTS" id="PR00080">
    <property type="entry name" value="SDRFAMILY"/>
</dbReference>
<dbReference type="Gene3D" id="3.40.50.720">
    <property type="entry name" value="NAD(P)-binding Rossmann-like Domain"/>
    <property type="match status" value="1"/>
</dbReference>
<dbReference type="RefSeq" id="WP_189050621.1">
    <property type="nucleotide sequence ID" value="NZ_BMJQ01000014.1"/>
</dbReference>
<dbReference type="EMBL" id="BMJQ01000014">
    <property type="protein sequence ID" value="GGF36360.1"/>
    <property type="molecule type" value="Genomic_DNA"/>
</dbReference>
<dbReference type="Pfam" id="PF00106">
    <property type="entry name" value="adh_short"/>
    <property type="match status" value="1"/>
</dbReference>
<evidence type="ECO:0000256" key="2">
    <source>
        <dbReference type="RuleBase" id="RU000363"/>
    </source>
</evidence>
<evidence type="ECO:0000256" key="1">
    <source>
        <dbReference type="ARBA" id="ARBA00006484"/>
    </source>
</evidence>
<dbReference type="AlphaFoldDB" id="A0A8J2YXH0"/>
<sequence>MSDRPLEGLSAVVTGGAKGIGLAVARRLRDEGADLVLMGRDTAALEAAAETLDCSHAVADVTDTATLEHAFALIGHFDILVNNAGGALTKPFGKLEPGDWNAMLALNLTAAYHTCRLALPGMLARRWGRIVNIASTAGLKGYAYASAYCAAKHGLVGLTRALALETAKTGVTVNAVCPGFTDTDLVQRAAEVIEARTGRSVEEARAHFAGYNPQERLIQPDEVADAVAFLCRREAAAMTGQSLIVAGGEVM</sequence>
<name>A0A8J2YXH0_9PROT</name>